<feature type="non-terminal residue" evidence="2">
    <location>
        <position position="1"/>
    </location>
</feature>
<evidence type="ECO:0008006" key="4">
    <source>
        <dbReference type="Google" id="ProtNLM"/>
    </source>
</evidence>
<name>A0A371F374_MUCPR</name>
<protein>
    <recommendedName>
        <fullName evidence="4">Reverse transcriptase domain-containing protein</fullName>
    </recommendedName>
</protein>
<feature type="signal peptide" evidence="1">
    <location>
        <begin position="1"/>
        <end position="17"/>
    </location>
</feature>
<proteinExistence type="predicted"/>
<gene>
    <name evidence="2" type="ORF">CR513_47745</name>
</gene>
<evidence type="ECO:0000313" key="2">
    <source>
        <dbReference type="EMBL" id="RDX72729.1"/>
    </source>
</evidence>
<evidence type="ECO:0000313" key="3">
    <source>
        <dbReference type="Proteomes" id="UP000257109"/>
    </source>
</evidence>
<dbReference type="EMBL" id="QJKJ01010791">
    <property type="protein sequence ID" value="RDX72729.1"/>
    <property type="molecule type" value="Genomic_DNA"/>
</dbReference>
<accession>A0A371F374</accession>
<organism evidence="2 3">
    <name type="scientific">Mucuna pruriens</name>
    <name type="common">Velvet bean</name>
    <name type="synonym">Dolichos pruriens</name>
    <dbReference type="NCBI Taxonomy" id="157652"/>
    <lineage>
        <taxon>Eukaryota</taxon>
        <taxon>Viridiplantae</taxon>
        <taxon>Streptophyta</taxon>
        <taxon>Embryophyta</taxon>
        <taxon>Tracheophyta</taxon>
        <taxon>Spermatophyta</taxon>
        <taxon>Magnoliopsida</taxon>
        <taxon>eudicotyledons</taxon>
        <taxon>Gunneridae</taxon>
        <taxon>Pentapetalae</taxon>
        <taxon>rosids</taxon>
        <taxon>fabids</taxon>
        <taxon>Fabales</taxon>
        <taxon>Fabaceae</taxon>
        <taxon>Papilionoideae</taxon>
        <taxon>50 kb inversion clade</taxon>
        <taxon>NPAAA clade</taxon>
        <taxon>indigoferoid/millettioid clade</taxon>
        <taxon>Phaseoleae</taxon>
        <taxon>Mucuna</taxon>
    </lineage>
</organism>
<dbReference type="AlphaFoldDB" id="A0A371F374"/>
<comment type="caution">
    <text evidence="2">The sequence shown here is derived from an EMBL/GenBank/DDBJ whole genome shotgun (WGS) entry which is preliminary data.</text>
</comment>
<keyword evidence="1" id="KW-0732">Signal</keyword>
<dbReference type="OrthoDB" id="1433117at2759"/>
<feature type="chain" id="PRO_5017034537" description="Reverse transcriptase domain-containing protein" evidence="1">
    <location>
        <begin position="18"/>
        <end position="131"/>
    </location>
</feature>
<keyword evidence="3" id="KW-1185">Reference proteome</keyword>
<evidence type="ECO:0000256" key="1">
    <source>
        <dbReference type="SAM" id="SignalP"/>
    </source>
</evidence>
<reference evidence="2" key="1">
    <citation type="submission" date="2018-05" db="EMBL/GenBank/DDBJ databases">
        <title>Draft genome of Mucuna pruriens seed.</title>
        <authorList>
            <person name="Nnadi N.E."/>
            <person name="Vos R."/>
            <person name="Hasami M.H."/>
            <person name="Devisetty U.K."/>
            <person name="Aguiy J.C."/>
        </authorList>
    </citation>
    <scope>NUCLEOTIDE SEQUENCE [LARGE SCALE GENOMIC DNA]</scope>
    <source>
        <strain evidence="2">JCA_2017</strain>
    </source>
</reference>
<sequence length="131" mass="14983">MWSIQLGLSTGLLGCKAWVAETTLVLPRWSRTDQDDFISAETPFGNPVIQYKNFPQKLKRQDVVLRRVLKDGVTNKLTPNWEGSFKIVEEVGKGACCNYLLVVHVLFYTHFVLCFFSIPNPQWLDTVPHNT</sequence>
<dbReference type="Proteomes" id="UP000257109">
    <property type="component" value="Unassembled WGS sequence"/>
</dbReference>